<comment type="catalytic activity">
    <reaction evidence="1 7">
        <text>Hydrolysis of (1-&gt;4)-beta-linkages between N-acetylmuramic acid and N-acetyl-D-glucosamine residues in a peptidoglycan and between N-acetyl-D-glucosamine residues in chitodextrins.</text>
        <dbReference type="EC" id="3.2.1.17"/>
    </reaction>
</comment>
<dbReference type="HAMAP" id="MF_04110">
    <property type="entry name" value="ENDOLYSIN_T4"/>
    <property type="match status" value="1"/>
</dbReference>
<proteinExistence type="inferred from homology"/>
<keyword evidence="2 7" id="KW-0929">Antimicrobial</keyword>
<evidence type="ECO:0000256" key="5">
    <source>
        <dbReference type="ARBA" id="ARBA00023200"/>
    </source>
</evidence>
<dbReference type="EMBL" id="CP121194">
    <property type="protein sequence ID" value="XBH10206.1"/>
    <property type="molecule type" value="Genomic_DNA"/>
</dbReference>
<evidence type="ECO:0000256" key="4">
    <source>
        <dbReference type="ARBA" id="ARBA00022801"/>
    </source>
</evidence>
<dbReference type="GO" id="GO:0042742">
    <property type="term" value="P:defense response to bacterium"/>
    <property type="evidence" value="ECO:0007669"/>
    <property type="project" value="UniProtKB-KW"/>
</dbReference>
<keyword evidence="5" id="KW-1035">Host cytoplasm</keyword>
<dbReference type="Gene3D" id="1.10.530.40">
    <property type="match status" value="1"/>
</dbReference>
<evidence type="ECO:0000256" key="3">
    <source>
        <dbReference type="ARBA" id="ARBA00022638"/>
    </source>
</evidence>
<dbReference type="InterPro" id="IPR023346">
    <property type="entry name" value="Lysozyme-like_dom_sf"/>
</dbReference>
<dbReference type="PANTHER" id="PTHR38107:SF3">
    <property type="entry name" value="LYSOZYME RRRD-RELATED"/>
    <property type="match status" value="1"/>
</dbReference>
<comment type="similarity">
    <text evidence="7">Belongs to the glycosyl hydrolase 24 family.</text>
</comment>
<dbReference type="SUPFAM" id="SSF53955">
    <property type="entry name" value="Lysozyme-like"/>
    <property type="match status" value="1"/>
</dbReference>
<accession>A0AAU7CYC4</accession>
<name>A0AAU7CYC4_9BACT</name>
<dbReference type="InterPro" id="IPR051018">
    <property type="entry name" value="Bacteriophage_GH24"/>
</dbReference>
<sequence length="166" mass="18123">MQPQQSELEPTIHPRSGEAPASAFSYGDKGYALTKQFEGLRLAAYQDQSGIWTIGYGHTGPDVHQGLTITIAQADTLLRSDITRAAACVHRAVTTDIRQCHFDALVDFVFNLGCSRLIDSTLLRHVNAGEFELAAQQFLLWDHAGAAVVPGLLVRRQAEMAIFLSA</sequence>
<protein>
    <recommendedName>
        <fullName evidence="7">Lysozyme</fullName>
        <ecNumber evidence="7">3.2.1.17</ecNumber>
    </recommendedName>
</protein>
<dbReference type="InterPro" id="IPR002196">
    <property type="entry name" value="Glyco_hydro_24"/>
</dbReference>
<keyword evidence="6 7" id="KW-0326">Glycosidase</keyword>
<dbReference type="InterPro" id="IPR023347">
    <property type="entry name" value="Lysozyme_dom_sf"/>
</dbReference>
<dbReference type="AlphaFoldDB" id="A0AAU7CYC4"/>
<keyword evidence="4 7" id="KW-0378">Hydrolase</keyword>
<dbReference type="Pfam" id="PF00959">
    <property type="entry name" value="Phage_lysozyme"/>
    <property type="match status" value="1"/>
</dbReference>
<evidence type="ECO:0000313" key="8">
    <source>
        <dbReference type="EMBL" id="XBH10206.1"/>
    </source>
</evidence>
<dbReference type="KEGG" id="epl:P4G45_00345"/>
<dbReference type="PANTHER" id="PTHR38107">
    <property type="match status" value="1"/>
</dbReference>
<evidence type="ECO:0000256" key="7">
    <source>
        <dbReference type="RuleBase" id="RU003788"/>
    </source>
</evidence>
<evidence type="ECO:0000256" key="6">
    <source>
        <dbReference type="ARBA" id="ARBA00023295"/>
    </source>
</evidence>
<dbReference type="GO" id="GO:0031640">
    <property type="term" value="P:killing of cells of another organism"/>
    <property type="evidence" value="ECO:0007669"/>
    <property type="project" value="UniProtKB-KW"/>
</dbReference>
<dbReference type="GO" id="GO:0003796">
    <property type="term" value="F:lysozyme activity"/>
    <property type="evidence" value="ECO:0007669"/>
    <property type="project" value="UniProtKB-EC"/>
</dbReference>
<gene>
    <name evidence="8" type="ORF">P4G45_00345</name>
</gene>
<dbReference type="RefSeq" id="WP_348267711.1">
    <property type="nucleotide sequence ID" value="NZ_CP121194.1"/>
</dbReference>
<organism evidence="8">
    <name type="scientific">Edaphobacter paludis</name>
    <dbReference type="NCBI Taxonomy" id="3035702"/>
    <lineage>
        <taxon>Bacteria</taxon>
        <taxon>Pseudomonadati</taxon>
        <taxon>Acidobacteriota</taxon>
        <taxon>Terriglobia</taxon>
        <taxon>Terriglobales</taxon>
        <taxon>Acidobacteriaceae</taxon>
        <taxon>Edaphobacter</taxon>
    </lineage>
</organism>
<dbReference type="GO" id="GO:0009253">
    <property type="term" value="P:peptidoglycan catabolic process"/>
    <property type="evidence" value="ECO:0007669"/>
    <property type="project" value="InterPro"/>
</dbReference>
<reference evidence="8" key="1">
    <citation type="submission" date="2023-03" db="EMBL/GenBank/DDBJ databases">
        <title>Edaphobacter sp.</title>
        <authorList>
            <person name="Huber K.J."/>
            <person name="Papendorf J."/>
            <person name="Pilke C."/>
            <person name="Bunk B."/>
            <person name="Sproeer C."/>
            <person name="Pester M."/>
        </authorList>
    </citation>
    <scope>NUCLEOTIDE SEQUENCE</scope>
    <source>
        <strain evidence="8">DSM 109919</strain>
    </source>
</reference>
<evidence type="ECO:0000256" key="2">
    <source>
        <dbReference type="ARBA" id="ARBA00022529"/>
    </source>
</evidence>
<keyword evidence="3 7" id="KW-0081">Bacteriolytic enzyme</keyword>
<dbReference type="GO" id="GO:0016998">
    <property type="term" value="P:cell wall macromolecule catabolic process"/>
    <property type="evidence" value="ECO:0007669"/>
    <property type="project" value="InterPro"/>
</dbReference>
<evidence type="ECO:0000256" key="1">
    <source>
        <dbReference type="ARBA" id="ARBA00000632"/>
    </source>
</evidence>
<dbReference type="EC" id="3.2.1.17" evidence="7"/>
<dbReference type="InterPro" id="IPR033907">
    <property type="entry name" value="Endolysin_autolysin"/>
</dbReference>
<dbReference type="CDD" id="cd00737">
    <property type="entry name" value="lyz_endolysin_autolysin"/>
    <property type="match status" value="1"/>
</dbReference>
<dbReference type="InterPro" id="IPR034690">
    <property type="entry name" value="Endolysin_T4_type"/>
</dbReference>